<accession>A0A1X6PA23</accession>
<sequence>MHNDIQSFCNTDGVSNVSELQQMLQRSRVYLHQLAELCACRYDVLNYDDDEVAAEIQARILGSPDEHASKALGNVYKEVRTDRNKDVVKALAAAQKKSRRGKRGNKDKEKTPGGGGN</sequence>
<dbReference type="Proteomes" id="UP000218209">
    <property type="component" value="Unassembled WGS sequence"/>
</dbReference>
<dbReference type="EMBL" id="KV918829">
    <property type="protein sequence ID" value="OSX77741.1"/>
    <property type="molecule type" value="Genomic_DNA"/>
</dbReference>
<reference evidence="2 3" key="1">
    <citation type="submission" date="2017-03" db="EMBL/GenBank/DDBJ databases">
        <title>WGS assembly of Porphyra umbilicalis.</title>
        <authorList>
            <person name="Brawley S.H."/>
            <person name="Blouin N.A."/>
            <person name="Ficko-Blean E."/>
            <person name="Wheeler G.L."/>
            <person name="Lohr M."/>
            <person name="Goodson H.V."/>
            <person name="Jenkins J.W."/>
            <person name="Blaby-Haas C.E."/>
            <person name="Helliwell K.E."/>
            <person name="Chan C."/>
            <person name="Marriage T."/>
            <person name="Bhattacharya D."/>
            <person name="Klein A.S."/>
            <person name="Badis Y."/>
            <person name="Brodie J."/>
            <person name="Cao Y."/>
            <person name="Collen J."/>
            <person name="Dittami S.M."/>
            <person name="Gachon C.M."/>
            <person name="Green B.R."/>
            <person name="Karpowicz S."/>
            <person name="Kim J.W."/>
            <person name="Kudahl U."/>
            <person name="Lin S."/>
            <person name="Michel G."/>
            <person name="Mittag M."/>
            <person name="Olson B.J."/>
            <person name="Pangilinan J."/>
            <person name="Peng Y."/>
            <person name="Qiu H."/>
            <person name="Shu S."/>
            <person name="Singer J.T."/>
            <person name="Smith A.G."/>
            <person name="Sprecher B.N."/>
            <person name="Wagner V."/>
            <person name="Wang W."/>
            <person name="Wang Z.-Y."/>
            <person name="Yan J."/>
            <person name="Yarish C."/>
            <person name="Zoeuner-Riek S."/>
            <person name="Zhuang Y."/>
            <person name="Zou Y."/>
            <person name="Lindquist E.A."/>
            <person name="Grimwood J."/>
            <person name="Barry K."/>
            <person name="Rokhsar D.S."/>
            <person name="Schmutz J."/>
            <person name="Stiller J.W."/>
            <person name="Grossman A.R."/>
            <person name="Prochnik S.E."/>
        </authorList>
    </citation>
    <scope>NUCLEOTIDE SEQUENCE [LARGE SCALE GENOMIC DNA]</scope>
    <source>
        <strain evidence="2">4086291</strain>
    </source>
</reference>
<dbReference type="AlphaFoldDB" id="A0A1X6PA23"/>
<evidence type="ECO:0000256" key="1">
    <source>
        <dbReference type="SAM" id="MobiDB-lite"/>
    </source>
</evidence>
<evidence type="ECO:0000313" key="2">
    <source>
        <dbReference type="EMBL" id="OSX77741.1"/>
    </source>
</evidence>
<gene>
    <name evidence="2" type="ORF">BU14_0135s0015</name>
</gene>
<proteinExistence type="predicted"/>
<organism evidence="2 3">
    <name type="scientific">Porphyra umbilicalis</name>
    <name type="common">Purple laver</name>
    <name type="synonym">Red alga</name>
    <dbReference type="NCBI Taxonomy" id="2786"/>
    <lineage>
        <taxon>Eukaryota</taxon>
        <taxon>Rhodophyta</taxon>
        <taxon>Bangiophyceae</taxon>
        <taxon>Bangiales</taxon>
        <taxon>Bangiaceae</taxon>
        <taxon>Porphyra</taxon>
    </lineage>
</organism>
<protein>
    <submittedName>
        <fullName evidence="2">Uncharacterized protein</fullName>
    </submittedName>
</protein>
<feature type="region of interest" description="Disordered" evidence="1">
    <location>
        <begin position="91"/>
        <end position="117"/>
    </location>
</feature>
<name>A0A1X6PA23_PORUM</name>
<keyword evidence="3" id="KW-1185">Reference proteome</keyword>
<evidence type="ECO:0000313" key="3">
    <source>
        <dbReference type="Proteomes" id="UP000218209"/>
    </source>
</evidence>